<keyword evidence="3" id="KW-0804">Transcription</keyword>
<name>A0A4U7JJX4_9FIRM</name>
<dbReference type="OrthoDB" id="9781630at2"/>
<dbReference type="CDD" id="cd07377">
    <property type="entry name" value="WHTH_GntR"/>
    <property type="match status" value="1"/>
</dbReference>
<dbReference type="AlphaFoldDB" id="A0A4U7JJX4"/>
<dbReference type="InterPro" id="IPR036390">
    <property type="entry name" value="WH_DNA-bd_sf"/>
</dbReference>
<proteinExistence type="predicted"/>
<gene>
    <name evidence="4" type="ORF">EHE19_007710</name>
</gene>
<dbReference type="InterPro" id="IPR036388">
    <property type="entry name" value="WH-like_DNA-bd_sf"/>
</dbReference>
<accession>A0A4U7JJX4</accession>
<evidence type="ECO:0000256" key="3">
    <source>
        <dbReference type="ARBA" id="ARBA00023163"/>
    </source>
</evidence>
<dbReference type="Gene3D" id="1.20.120.530">
    <property type="entry name" value="GntR ligand-binding domain-like"/>
    <property type="match status" value="1"/>
</dbReference>
<dbReference type="GO" id="GO:0003700">
    <property type="term" value="F:DNA-binding transcription factor activity"/>
    <property type="evidence" value="ECO:0007669"/>
    <property type="project" value="InterPro"/>
</dbReference>
<dbReference type="SMART" id="SM00895">
    <property type="entry name" value="FCD"/>
    <property type="match status" value="1"/>
</dbReference>
<keyword evidence="5" id="KW-1185">Reference proteome</keyword>
<sequence>MAKLEFDDSQNLMNSLRGKVFNQLRSQILTGVYKPGDSLIELRLSEELGVSRTPIREAIRQLELEGLVQAIPNKGAVVKGITEQDVEDIFTIRMRIEGLAARWAAEKITEEEIKELKEALEFEEFYTMKNDVEQLIKFDSKFHDIIFRACKSNPLMHMLSTFHNYIQSARNNSFHTPGRPDKAFEEHKAIFEAICRKDADTAEQLTIAHIRNASNNYNELHQKG</sequence>
<organism evidence="4 5">
    <name type="scientific">Ruminiclostridium herbifermentans</name>
    <dbReference type="NCBI Taxonomy" id="2488810"/>
    <lineage>
        <taxon>Bacteria</taxon>
        <taxon>Bacillati</taxon>
        <taxon>Bacillota</taxon>
        <taxon>Clostridia</taxon>
        <taxon>Eubacteriales</taxon>
        <taxon>Oscillospiraceae</taxon>
        <taxon>Ruminiclostridium</taxon>
    </lineage>
</organism>
<dbReference type="PRINTS" id="PR00035">
    <property type="entry name" value="HTHGNTR"/>
</dbReference>
<dbReference type="InterPro" id="IPR011711">
    <property type="entry name" value="GntR_C"/>
</dbReference>
<evidence type="ECO:0000313" key="5">
    <source>
        <dbReference type="Proteomes" id="UP000306409"/>
    </source>
</evidence>
<dbReference type="SMART" id="SM00345">
    <property type="entry name" value="HTH_GNTR"/>
    <property type="match status" value="1"/>
</dbReference>
<dbReference type="EMBL" id="CP061336">
    <property type="protein sequence ID" value="QNU68285.1"/>
    <property type="molecule type" value="Genomic_DNA"/>
</dbReference>
<dbReference type="SUPFAM" id="SSF46785">
    <property type="entry name" value="Winged helix' DNA-binding domain"/>
    <property type="match status" value="1"/>
</dbReference>
<dbReference type="Gene3D" id="1.10.10.10">
    <property type="entry name" value="Winged helix-like DNA-binding domain superfamily/Winged helix DNA-binding domain"/>
    <property type="match status" value="1"/>
</dbReference>
<dbReference type="Pfam" id="PF07729">
    <property type="entry name" value="FCD"/>
    <property type="match status" value="1"/>
</dbReference>
<dbReference type="Pfam" id="PF00392">
    <property type="entry name" value="GntR"/>
    <property type="match status" value="1"/>
</dbReference>
<protein>
    <submittedName>
        <fullName evidence="4">GntR family transcriptional regulator</fullName>
    </submittedName>
</protein>
<dbReference type="PROSITE" id="PS50949">
    <property type="entry name" value="HTH_GNTR"/>
    <property type="match status" value="1"/>
</dbReference>
<evidence type="ECO:0000256" key="2">
    <source>
        <dbReference type="ARBA" id="ARBA00023125"/>
    </source>
</evidence>
<dbReference type="InterPro" id="IPR000524">
    <property type="entry name" value="Tscrpt_reg_HTH_GntR"/>
</dbReference>
<keyword evidence="2" id="KW-0238">DNA-binding</keyword>
<evidence type="ECO:0000256" key="1">
    <source>
        <dbReference type="ARBA" id="ARBA00023015"/>
    </source>
</evidence>
<reference evidence="4 5" key="1">
    <citation type="submission" date="2020-09" db="EMBL/GenBank/DDBJ databases">
        <title>Characterization and genome sequencing of Ruminiclostridium sp. nov. MA18.</title>
        <authorList>
            <person name="Rettenmaier R."/>
            <person name="Kowollik M.-L."/>
            <person name="Liebl W."/>
            <person name="Zverlov V."/>
        </authorList>
    </citation>
    <scope>NUCLEOTIDE SEQUENCE [LARGE SCALE GENOMIC DNA]</scope>
    <source>
        <strain evidence="4 5">MA18</strain>
    </source>
</reference>
<keyword evidence="1" id="KW-0805">Transcription regulation</keyword>
<dbReference type="PANTHER" id="PTHR43537">
    <property type="entry name" value="TRANSCRIPTIONAL REGULATOR, GNTR FAMILY"/>
    <property type="match status" value="1"/>
</dbReference>
<evidence type="ECO:0000313" key="4">
    <source>
        <dbReference type="EMBL" id="QNU68285.1"/>
    </source>
</evidence>
<dbReference type="KEGG" id="rher:EHE19_007710"/>
<dbReference type="RefSeq" id="WP_137696488.1">
    <property type="nucleotide sequence ID" value="NZ_CP061336.1"/>
</dbReference>
<dbReference type="PANTHER" id="PTHR43537:SF24">
    <property type="entry name" value="GLUCONATE OPERON TRANSCRIPTIONAL REPRESSOR"/>
    <property type="match status" value="1"/>
</dbReference>
<dbReference type="Proteomes" id="UP000306409">
    <property type="component" value="Chromosome"/>
</dbReference>
<dbReference type="InterPro" id="IPR008920">
    <property type="entry name" value="TF_FadR/GntR_C"/>
</dbReference>
<dbReference type="SUPFAM" id="SSF48008">
    <property type="entry name" value="GntR ligand-binding domain-like"/>
    <property type="match status" value="1"/>
</dbReference>
<dbReference type="GO" id="GO:0003677">
    <property type="term" value="F:DNA binding"/>
    <property type="evidence" value="ECO:0007669"/>
    <property type="project" value="UniProtKB-KW"/>
</dbReference>